<evidence type="ECO:0000256" key="3">
    <source>
        <dbReference type="ARBA" id="ARBA00022598"/>
    </source>
</evidence>
<keyword evidence="4 7" id="KW-0547">Nucleotide-binding</keyword>
<sequence>MRIAVAQINPTVGDINGNTDLIVSATGRAREAAADLVVFPELAVCGYPPKDLLCRADFLDAVEAGLDRIRAATTEIAVLVGAPVRGDDGGLFNAAVLLRDRRVAGRVAKTLLPEYDVFDERRYFAPGAAQPPLTLRDLRLGVTVCEDIWNIGGVTGIPPYPVDPVKELADRGVDLFINLSASPYHLRKQRQRLEVVGAVAARYSRPVLYVNQIGGNDDLVFDGASFLTDSRGRVVLQGLSFETDFWVFSFHDINTLPVLEAKPEEGPSSVYRALVLGLADYLRKTGFRKAVVGLSGGIDSAVTAALAVAALGAENVLGVSMPSRYSSRSSLEDARELARRLGIEFRVLPIDVHFQSFLDQFNPDGRPRLDVAEENIQARLRGMILMFISNREGYLVLSTGNKSEMAVGYTTLYGDMAGGLAVLADVPKTMVYELAALVNREGEVIPPSIIRKAPSAELRPGQVDQDSLPPYPVLDGILKAYIEEGCSVSQIVKQGYAEPVVRRVVAMVDRAEYKRRQAPPGLKVTSKAFGPGRRFPIAQRWTP</sequence>
<dbReference type="GO" id="GO:0004359">
    <property type="term" value="F:glutaminase activity"/>
    <property type="evidence" value="ECO:0007669"/>
    <property type="project" value="InterPro"/>
</dbReference>
<evidence type="ECO:0000256" key="9">
    <source>
        <dbReference type="RuleBase" id="RU003811"/>
    </source>
</evidence>
<comment type="similarity">
    <text evidence="9">Belongs to the NAD synthetase family.</text>
</comment>
<feature type="binding site" evidence="7">
    <location>
        <position position="399"/>
    </location>
    <ligand>
        <name>ATP</name>
        <dbReference type="ChEBI" id="CHEBI:30616"/>
    </ligand>
</feature>
<feature type="binding site" evidence="7">
    <location>
        <position position="514"/>
    </location>
    <ligand>
        <name>deamido-NAD(+)</name>
        <dbReference type="ChEBI" id="CHEBI:58437"/>
        <note>ligand shared between two neighboring subunits</note>
    </ligand>
</feature>
<comment type="pathway">
    <text evidence="1 7 8">Cofactor biosynthesis; NAD(+) biosynthesis; NAD(+) from deamido-NAD(+) (L-Gln route): step 1/1.</text>
</comment>
<dbReference type="InterPro" id="IPR022310">
    <property type="entry name" value="NAD/GMP_synthase"/>
</dbReference>
<dbReference type="CDD" id="cd07570">
    <property type="entry name" value="GAT_Gln-NAD-synth"/>
    <property type="match status" value="1"/>
</dbReference>
<evidence type="ECO:0000313" key="12">
    <source>
        <dbReference type="Proteomes" id="UP000008544"/>
    </source>
</evidence>
<dbReference type="HOGENOM" id="CLU_022313_2_0_9"/>
<keyword evidence="3 7" id="KW-0436">Ligase</keyword>
<feature type="binding site" evidence="7">
    <location>
        <position position="375"/>
    </location>
    <ligand>
        <name>deamido-NAD(+)</name>
        <dbReference type="ChEBI" id="CHEBI:58437"/>
        <note>ligand shared between two neighboring subunits</note>
    </ligand>
</feature>
<dbReference type="Pfam" id="PF02540">
    <property type="entry name" value="NAD_synthase"/>
    <property type="match status" value="1"/>
</dbReference>
<dbReference type="CDD" id="cd00553">
    <property type="entry name" value="NAD_synthase"/>
    <property type="match status" value="1"/>
</dbReference>
<dbReference type="EMBL" id="CP000860">
    <property type="protein sequence ID" value="ACA58718.1"/>
    <property type="molecule type" value="Genomic_DNA"/>
</dbReference>
<dbReference type="InterPro" id="IPR014445">
    <property type="entry name" value="Gln-dep_NAD_synthase"/>
</dbReference>
<evidence type="ECO:0000256" key="4">
    <source>
        <dbReference type="ARBA" id="ARBA00022741"/>
    </source>
</evidence>
<dbReference type="GO" id="GO:0005524">
    <property type="term" value="F:ATP binding"/>
    <property type="evidence" value="ECO:0007669"/>
    <property type="project" value="UniProtKB-UniRule"/>
</dbReference>
<keyword evidence="12" id="KW-1185">Reference proteome</keyword>
<dbReference type="AlphaFoldDB" id="B1I0Z5"/>
<dbReference type="NCBIfam" id="TIGR00552">
    <property type="entry name" value="nadE"/>
    <property type="match status" value="1"/>
</dbReference>
<dbReference type="UniPathway" id="UPA00253">
    <property type="reaction ID" value="UER00334"/>
</dbReference>
<dbReference type="PANTHER" id="PTHR23090:SF9">
    <property type="entry name" value="GLUTAMINE-DEPENDENT NAD(+) SYNTHETASE"/>
    <property type="match status" value="1"/>
</dbReference>
<evidence type="ECO:0000256" key="6">
    <source>
        <dbReference type="ARBA" id="ARBA00023027"/>
    </source>
</evidence>
<comment type="function">
    <text evidence="7">Catalyzes the ATP-dependent amidation of deamido-NAD to form NAD. Uses L-glutamine as a nitrogen source.</text>
</comment>
<dbReference type="Gene3D" id="3.40.50.620">
    <property type="entry name" value="HUPs"/>
    <property type="match status" value="1"/>
</dbReference>
<reference evidence="11 12" key="2">
    <citation type="journal article" date="2008" name="Science">
        <title>Environmental genomics reveals a single-species ecosystem deep within Earth.</title>
        <authorList>
            <person name="Chivian D."/>
            <person name="Brodie E.L."/>
            <person name="Alm E.J."/>
            <person name="Culley D.E."/>
            <person name="Dehal P.S."/>
            <person name="Desantis T.Z."/>
            <person name="Gihring T.M."/>
            <person name="Lapidus A."/>
            <person name="Lin L.H."/>
            <person name="Lowry S.R."/>
            <person name="Moser D.P."/>
            <person name="Richardson P.M."/>
            <person name="Southam G."/>
            <person name="Wanger G."/>
            <person name="Pratt L.M."/>
            <person name="Andersen G.L."/>
            <person name="Hazen T.C."/>
            <person name="Brockman F.J."/>
            <person name="Arkin A.P."/>
            <person name="Onstott T.C."/>
        </authorList>
    </citation>
    <scope>NUCLEOTIDE SEQUENCE [LARGE SCALE GENOMIC DNA]</scope>
    <source>
        <strain evidence="11 12">MP104C</strain>
    </source>
</reference>
<keyword evidence="5 7" id="KW-0067">ATP-binding</keyword>
<comment type="catalytic activity">
    <reaction evidence="7 8">
        <text>deamido-NAD(+) + L-glutamine + ATP + H2O = L-glutamate + AMP + diphosphate + NAD(+) + H(+)</text>
        <dbReference type="Rhea" id="RHEA:24384"/>
        <dbReference type="ChEBI" id="CHEBI:15377"/>
        <dbReference type="ChEBI" id="CHEBI:15378"/>
        <dbReference type="ChEBI" id="CHEBI:29985"/>
        <dbReference type="ChEBI" id="CHEBI:30616"/>
        <dbReference type="ChEBI" id="CHEBI:33019"/>
        <dbReference type="ChEBI" id="CHEBI:57540"/>
        <dbReference type="ChEBI" id="CHEBI:58359"/>
        <dbReference type="ChEBI" id="CHEBI:58437"/>
        <dbReference type="ChEBI" id="CHEBI:456215"/>
        <dbReference type="EC" id="6.3.5.1"/>
    </reaction>
</comment>
<feature type="binding site" evidence="7">
    <location>
        <position position="115"/>
    </location>
    <ligand>
        <name>L-glutamine</name>
        <dbReference type="ChEBI" id="CHEBI:58359"/>
    </ligand>
</feature>
<dbReference type="InterPro" id="IPR014729">
    <property type="entry name" value="Rossmann-like_a/b/a_fold"/>
</dbReference>
<dbReference type="NCBIfam" id="NF010588">
    <property type="entry name" value="PRK13981.1"/>
    <property type="match status" value="1"/>
</dbReference>
<dbReference type="OrthoDB" id="9803818at2"/>
<feature type="binding site" evidence="7">
    <location>
        <position position="188"/>
    </location>
    <ligand>
        <name>L-glutamine</name>
        <dbReference type="ChEBI" id="CHEBI:58359"/>
    </ligand>
</feature>
<keyword evidence="6 7" id="KW-0520">NAD</keyword>
<protein>
    <recommendedName>
        <fullName evidence="7 8">Glutamine-dependent NAD(+) synthetase</fullName>
        <ecNumber evidence="7 8">6.3.5.1</ecNumber>
    </recommendedName>
    <alternativeName>
        <fullName evidence="7 8">NAD(+) synthase [glutamine-hydrolyzing]</fullName>
    </alternativeName>
</protein>
<feature type="binding site" evidence="7">
    <location>
        <begin position="293"/>
        <end position="300"/>
    </location>
    <ligand>
        <name>ATP</name>
        <dbReference type="ChEBI" id="CHEBI:30616"/>
    </ligand>
</feature>
<evidence type="ECO:0000259" key="10">
    <source>
        <dbReference type="PROSITE" id="PS50263"/>
    </source>
</evidence>
<feature type="domain" description="CN hydrolase" evidence="10">
    <location>
        <begin position="1"/>
        <end position="255"/>
    </location>
</feature>
<dbReference type="Pfam" id="PF00795">
    <property type="entry name" value="CN_hydrolase"/>
    <property type="match status" value="1"/>
</dbReference>
<evidence type="ECO:0000313" key="11">
    <source>
        <dbReference type="EMBL" id="ACA58718.1"/>
    </source>
</evidence>
<dbReference type="PANTHER" id="PTHR23090">
    <property type="entry name" value="NH 3 /GLUTAMINE-DEPENDENT NAD + SYNTHETASE"/>
    <property type="match status" value="1"/>
</dbReference>
<evidence type="ECO:0000256" key="7">
    <source>
        <dbReference type="HAMAP-Rule" id="MF_02090"/>
    </source>
</evidence>
<dbReference type="GO" id="GO:0008795">
    <property type="term" value="F:NAD+ synthase activity"/>
    <property type="evidence" value="ECO:0007669"/>
    <property type="project" value="UniProtKB-UniRule"/>
</dbReference>
<dbReference type="InterPro" id="IPR036526">
    <property type="entry name" value="C-N_Hydrolase_sf"/>
</dbReference>
<evidence type="ECO:0000256" key="1">
    <source>
        <dbReference type="ARBA" id="ARBA00005188"/>
    </source>
</evidence>
<feature type="binding site" evidence="7">
    <location>
        <position position="182"/>
    </location>
    <ligand>
        <name>L-glutamine</name>
        <dbReference type="ChEBI" id="CHEBI:58359"/>
    </ligand>
</feature>
<dbReference type="eggNOG" id="COG0171">
    <property type="taxonomic scope" value="Bacteria"/>
</dbReference>
<evidence type="ECO:0000256" key="5">
    <source>
        <dbReference type="ARBA" id="ARBA00022840"/>
    </source>
</evidence>
<dbReference type="GO" id="GO:0003952">
    <property type="term" value="F:NAD+ synthase (glutamine-hydrolyzing) activity"/>
    <property type="evidence" value="ECO:0007669"/>
    <property type="project" value="UniProtKB-UniRule"/>
</dbReference>
<feature type="active site" description="For glutaminase activity" evidence="7">
    <location>
        <position position="109"/>
    </location>
</feature>
<dbReference type="EC" id="6.3.5.1" evidence="7 8"/>
<dbReference type="SUPFAM" id="SSF52402">
    <property type="entry name" value="Adenine nucleotide alpha hydrolases-like"/>
    <property type="match status" value="1"/>
</dbReference>
<dbReference type="InterPro" id="IPR003010">
    <property type="entry name" value="C-N_Hydrolase"/>
</dbReference>
<dbReference type="SUPFAM" id="SSF56317">
    <property type="entry name" value="Carbon-nitrogen hydrolase"/>
    <property type="match status" value="1"/>
</dbReference>
<dbReference type="GO" id="GO:0009435">
    <property type="term" value="P:NAD+ biosynthetic process"/>
    <property type="evidence" value="ECO:0007669"/>
    <property type="project" value="UniProtKB-UniRule"/>
</dbReference>
<proteinExistence type="inferred from homology"/>
<dbReference type="GO" id="GO:0005737">
    <property type="term" value="C:cytoplasm"/>
    <property type="evidence" value="ECO:0007669"/>
    <property type="project" value="InterPro"/>
</dbReference>
<dbReference type="PIRSF" id="PIRSF006630">
    <property type="entry name" value="NADS_GAT"/>
    <property type="match status" value="1"/>
</dbReference>
<reference evidence="12" key="1">
    <citation type="submission" date="2007-10" db="EMBL/GenBank/DDBJ databases">
        <title>Complete sequence of chromosome of Desulforudis audaxviator MP104C.</title>
        <authorList>
            <person name="Copeland A."/>
            <person name="Lucas S."/>
            <person name="Lapidus A."/>
            <person name="Barry K."/>
            <person name="Glavina del Rio T."/>
            <person name="Dalin E."/>
            <person name="Tice H."/>
            <person name="Bruce D."/>
            <person name="Pitluck S."/>
            <person name="Lowry S.R."/>
            <person name="Larimer F."/>
            <person name="Land M.L."/>
            <person name="Hauser L."/>
            <person name="Kyrpides N."/>
            <person name="Ivanova N.N."/>
            <person name="Richardson P."/>
        </authorList>
    </citation>
    <scope>NUCLEOTIDE SEQUENCE [LARGE SCALE GENOMIC DNA]</scope>
    <source>
        <strain evidence="12">MP104C</strain>
    </source>
</reference>
<dbReference type="eggNOG" id="COG0388">
    <property type="taxonomic scope" value="Bacteria"/>
</dbReference>
<feature type="active site" description="Proton acceptor; for glutaminase activity" evidence="7">
    <location>
        <position position="41"/>
    </location>
</feature>
<gene>
    <name evidence="7" type="primary">nadE</name>
    <name evidence="11" type="ordered locus">Daud_0150</name>
</gene>
<dbReference type="InterPro" id="IPR003694">
    <property type="entry name" value="NAD_synthase"/>
</dbReference>
<name>B1I0Z5_DESAP</name>
<feature type="active site" description="Nucleophile; for glutaminase activity" evidence="7">
    <location>
        <position position="145"/>
    </location>
</feature>
<dbReference type="Gene3D" id="3.60.110.10">
    <property type="entry name" value="Carbon-nitrogen hydrolase"/>
    <property type="match status" value="1"/>
</dbReference>
<dbReference type="RefSeq" id="WP_012301312.1">
    <property type="nucleotide sequence ID" value="NC_010424.1"/>
</dbReference>
<organism evidence="11 12">
    <name type="scientific">Desulforudis audaxviator (strain MP104C)</name>
    <dbReference type="NCBI Taxonomy" id="477974"/>
    <lineage>
        <taxon>Bacteria</taxon>
        <taxon>Bacillati</taxon>
        <taxon>Bacillota</taxon>
        <taxon>Clostridia</taxon>
        <taxon>Thermoanaerobacterales</taxon>
        <taxon>Candidatus Desulforudaceae</taxon>
        <taxon>Candidatus Desulforudis</taxon>
    </lineage>
</organism>
<dbReference type="HAMAP" id="MF_02090">
    <property type="entry name" value="NadE_glutamine_dep"/>
    <property type="match status" value="1"/>
</dbReference>
<evidence type="ECO:0000256" key="8">
    <source>
        <dbReference type="PIRNR" id="PIRNR006630"/>
    </source>
</evidence>
<comment type="caution">
    <text evidence="7">Lacks conserved residue(s) required for the propagation of feature annotation.</text>
</comment>
<evidence type="ECO:0000256" key="2">
    <source>
        <dbReference type="ARBA" id="ARBA00007145"/>
    </source>
</evidence>
<accession>B1I0Z5</accession>
<dbReference type="FunFam" id="3.40.50.620:FF:000106">
    <property type="entry name" value="Glutamine-dependent NAD(+) synthetase"/>
    <property type="match status" value="1"/>
</dbReference>
<comment type="similarity">
    <text evidence="2 7 8">In the C-terminal section; belongs to the NAD synthetase family.</text>
</comment>
<dbReference type="PROSITE" id="PS50263">
    <property type="entry name" value="CN_HYDROLASE"/>
    <property type="match status" value="1"/>
</dbReference>
<dbReference type="Proteomes" id="UP000008544">
    <property type="component" value="Chromosome"/>
</dbReference>
<feature type="binding site" evidence="7">
    <location>
        <position position="404"/>
    </location>
    <ligand>
        <name>deamido-NAD(+)</name>
        <dbReference type="ChEBI" id="CHEBI:58437"/>
        <note>ligand shared between two neighboring subunits</note>
    </ligand>
</feature>
<dbReference type="STRING" id="477974.Daud_0150"/>
<dbReference type="KEGG" id="dau:Daud_0150"/>